<keyword evidence="5" id="KW-0677">Repeat</keyword>
<name>A0A8H8BRY6_9HELO</name>
<evidence type="ECO:0000256" key="3">
    <source>
        <dbReference type="ARBA" id="ARBA00022679"/>
    </source>
</evidence>
<keyword evidence="10" id="KW-0472">Membrane</keyword>
<keyword evidence="8" id="KW-0862">Zinc</keyword>
<comment type="caution">
    <text evidence="13">The sequence shown here is derived from an EMBL/GenBank/DDBJ whole genome shotgun (WGS) entry which is preliminary data.</text>
</comment>
<feature type="domain" description="RING-type" evidence="11">
    <location>
        <begin position="162"/>
        <end position="217"/>
    </location>
</feature>
<dbReference type="InterPro" id="IPR031127">
    <property type="entry name" value="E3_UB_ligase_RBR"/>
</dbReference>
<organism evidence="13 14">
    <name type="scientific">Cadophora malorum</name>
    <dbReference type="NCBI Taxonomy" id="108018"/>
    <lineage>
        <taxon>Eukaryota</taxon>
        <taxon>Fungi</taxon>
        <taxon>Dikarya</taxon>
        <taxon>Ascomycota</taxon>
        <taxon>Pezizomycotina</taxon>
        <taxon>Leotiomycetes</taxon>
        <taxon>Helotiales</taxon>
        <taxon>Ploettnerulaceae</taxon>
        <taxon>Cadophora</taxon>
    </lineage>
</organism>
<dbReference type="GO" id="GO:0008270">
    <property type="term" value="F:zinc ion binding"/>
    <property type="evidence" value="ECO:0007669"/>
    <property type="project" value="UniProtKB-KW"/>
</dbReference>
<evidence type="ECO:0000313" key="13">
    <source>
        <dbReference type="EMBL" id="KAG4422064.1"/>
    </source>
</evidence>
<evidence type="ECO:0000256" key="1">
    <source>
        <dbReference type="ARBA" id="ARBA00001798"/>
    </source>
</evidence>
<feature type="transmembrane region" description="Helical" evidence="10">
    <location>
        <begin position="39"/>
        <end position="66"/>
    </location>
</feature>
<dbReference type="InterPro" id="IPR002867">
    <property type="entry name" value="IBR_dom"/>
</dbReference>
<dbReference type="InterPro" id="IPR013083">
    <property type="entry name" value="Znf_RING/FYVE/PHD"/>
</dbReference>
<evidence type="ECO:0000313" key="14">
    <source>
        <dbReference type="Proteomes" id="UP000664132"/>
    </source>
</evidence>
<evidence type="ECO:0000256" key="9">
    <source>
        <dbReference type="PROSITE-ProRule" id="PRU00175"/>
    </source>
</evidence>
<keyword evidence="14" id="KW-1185">Reference proteome</keyword>
<protein>
    <recommendedName>
        <fullName evidence="2">RBR-type E3 ubiquitin transferase</fullName>
        <ecNumber evidence="2">2.3.2.31</ecNumber>
    </recommendedName>
</protein>
<evidence type="ECO:0000259" key="12">
    <source>
        <dbReference type="PROSITE" id="PS51873"/>
    </source>
</evidence>
<evidence type="ECO:0000256" key="7">
    <source>
        <dbReference type="ARBA" id="ARBA00022786"/>
    </source>
</evidence>
<dbReference type="InterPro" id="IPR044066">
    <property type="entry name" value="TRIAD_supradom"/>
</dbReference>
<keyword evidence="10" id="KW-1133">Transmembrane helix</keyword>
<evidence type="ECO:0000256" key="4">
    <source>
        <dbReference type="ARBA" id="ARBA00022723"/>
    </source>
</evidence>
<dbReference type="EC" id="2.3.2.31" evidence="2"/>
<dbReference type="PANTHER" id="PTHR11685">
    <property type="entry name" value="RBR FAMILY RING FINGER AND IBR DOMAIN-CONTAINING"/>
    <property type="match status" value="1"/>
</dbReference>
<dbReference type="Proteomes" id="UP000664132">
    <property type="component" value="Unassembled WGS sequence"/>
</dbReference>
<feature type="domain" description="RING-type" evidence="12">
    <location>
        <begin position="158"/>
        <end position="382"/>
    </location>
</feature>
<dbReference type="OrthoDB" id="1431934at2759"/>
<dbReference type="GO" id="GO:0061630">
    <property type="term" value="F:ubiquitin protein ligase activity"/>
    <property type="evidence" value="ECO:0007669"/>
    <property type="project" value="UniProtKB-EC"/>
</dbReference>
<dbReference type="CDD" id="cd20335">
    <property type="entry name" value="BRcat_RBR"/>
    <property type="match status" value="1"/>
</dbReference>
<dbReference type="SUPFAM" id="SSF57850">
    <property type="entry name" value="RING/U-box"/>
    <property type="match status" value="3"/>
</dbReference>
<dbReference type="EMBL" id="JAFJYH010000055">
    <property type="protein sequence ID" value="KAG4422064.1"/>
    <property type="molecule type" value="Genomic_DNA"/>
</dbReference>
<keyword evidence="3" id="KW-0808">Transferase</keyword>
<dbReference type="AlphaFoldDB" id="A0A8H8BRY6"/>
<proteinExistence type="predicted"/>
<dbReference type="Gene3D" id="3.30.40.10">
    <property type="entry name" value="Zinc/RING finger domain, C3HC4 (zinc finger)"/>
    <property type="match status" value="1"/>
</dbReference>
<evidence type="ECO:0000256" key="8">
    <source>
        <dbReference type="ARBA" id="ARBA00022833"/>
    </source>
</evidence>
<evidence type="ECO:0000259" key="11">
    <source>
        <dbReference type="PROSITE" id="PS50089"/>
    </source>
</evidence>
<keyword evidence="4" id="KW-0479">Metal-binding</keyword>
<dbReference type="Gene3D" id="1.20.120.1750">
    <property type="match status" value="1"/>
</dbReference>
<dbReference type="InterPro" id="IPR001841">
    <property type="entry name" value="Znf_RING"/>
</dbReference>
<dbReference type="PROSITE" id="PS51873">
    <property type="entry name" value="TRIAD"/>
    <property type="match status" value="1"/>
</dbReference>
<gene>
    <name evidence="13" type="ORF">IFR04_004805</name>
</gene>
<evidence type="ECO:0000256" key="6">
    <source>
        <dbReference type="ARBA" id="ARBA00022771"/>
    </source>
</evidence>
<dbReference type="SMART" id="SM00647">
    <property type="entry name" value="IBR"/>
    <property type="match status" value="1"/>
</dbReference>
<sequence length="382" mass="42971">MATEAWKGFVRSWHTLAMVLKYMCMSVIGIPFAFATCLLIALCAIIFGLLCIGAAAAACALVYYFFKRVWWTIRQIPFWAEDVKDYWAERKIMRLPIPNARGRRLEQWNGKMRCVQTPVQMVPSGYMPGPSDIQPPQRAYLPPPSRKAPAAPGTDLPEMIECQVCLEEKTAHDYPIRAPTSQCEHEAATCCNSCLVQTIVSAFESNMWDDIRCPICNLQLQHSDVAEFAPPDIFEKYDNLSTRRALEINVPNFRWCLGPNCNFGQEHPDSPTEQPISVCSACGFISCAQHNVPWHSGENCDEYDKRAKAGEDFGDKKSRKTIRRIAKRCPGCQRYINKNGGCQHMSCKLIPIVYVGGSFVGIVCKIIRITLGGVFEDVELLL</sequence>
<evidence type="ECO:0000256" key="2">
    <source>
        <dbReference type="ARBA" id="ARBA00012251"/>
    </source>
</evidence>
<dbReference type="GO" id="GO:0016567">
    <property type="term" value="P:protein ubiquitination"/>
    <property type="evidence" value="ECO:0007669"/>
    <property type="project" value="InterPro"/>
</dbReference>
<evidence type="ECO:0000256" key="10">
    <source>
        <dbReference type="SAM" id="Phobius"/>
    </source>
</evidence>
<comment type="catalytic activity">
    <reaction evidence="1">
        <text>[E2 ubiquitin-conjugating enzyme]-S-ubiquitinyl-L-cysteine + [acceptor protein]-L-lysine = [E2 ubiquitin-conjugating enzyme]-L-cysteine + [acceptor protein]-N(6)-ubiquitinyl-L-lysine.</text>
        <dbReference type="EC" id="2.3.2.31"/>
    </reaction>
</comment>
<dbReference type="PROSITE" id="PS50089">
    <property type="entry name" value="ZF_RING_2"/>
    <property type="match status" value="1"/>
</dbReference>
<reference evidence="13" key="1">
    <citation type="submission" date="2021-02" db="EMBL/GenBank/DDBJ databases">
        <title>Genome sequence Cadophora malorum strain M34.</title>
        <authorList>
            <person name="Stefanovic E."/>
            <person name="Vu D."/>
            <person name="Scully C."/>
            <person name="Dijksterhuis J."/>
            <person name="Roader J."/>
            <person name="Houbraken J."/>
        </authorList>
    </citation>
    <scope>NUCLEOTIDE SEQUENCE</scope>
    <source>
        <strain evidence="13">M34</strain>
    </source>
</reference>
<keyword evidence="7" id="KW-0833">Ubl conjugation pathway</keyword>
<evidence type="ECO:0000256" key="5">
    <source>
        <dbReference type="ARBA" id="ARBA00022737"/>
    </source>
</evidence>
<accession>A0A8H8BRY6</accession>
<dbReference type="Pfam" id="PF01485">
    <property type="entry name" value="IBR"/>
    <property type="match status" value="1"/>
</dbReference>
<feature type="transmembrane region" description="Helical" evidence="10">
    <location>
        <begin position="12"/>
        <end position="33"/>
    </location>
</feature>
<keyword evidence="6 9" id="KW-0863">Zinc-finger</keyword>
<keyword evidence="10" id="KW-0812">Transmembrane</keyword>